<dbReference type="EMBL" id="CDMZ01000385">
    <property type="protein sequence ID" value="CEM13118.1"/>
    <property type="molecule type" value="Genomic_DNA"/>
</dbReference>
<feature type="coiled-coil region" evidence="1">
    <location>
        <begin position="63"/>
        <end position="90"/>
    </location>
</feature>
<sequence>MVRADSIQHIRSDLIVSKSAVQCFVLQTSRGASISKERRQRFTPESFAMLRRGDDRIEIDEQLRTTEQALNRSRENIDSLRNRLTTARGRLQENAVQMREYHEMIQRHLDDMRENERMIARIVRRLELYREGRDFDACSSVSTDVFSVVSGEAADEDEDRDEEDEQGSEGNSSAPRPTMKALKATL</sequence>
<feature type="region of interest" description="Disordered" evidence="2">
    <location>
        <begin position="146"/>
        <end position="186"/>
    </location>
</feature>
<feature type="compositionally biased region" description="Acidic residues" evidence="2">
    <location>
        <begin position="153"/>
        <end position="167"/>
    </location>
</feature>
<protein>
    <submittedName>
        <fullName evidence="3">Uncharacterized protein</fullName>
    </submittedName>
</protein>
<name>A0A0G4FI09_9ALVE</name>
<accession>A0A0G4FI09</accession>
<reference evidence="3" key="1">
    <citation type="submission" date="2014-11" db="EMBL/GenBank/DDBJ databases">
        <authorList>
            <person name="Otto D Thomas"/>
            <person name="Naeem Raeece"/>
        </authorList>
    </citation>
    <scope>NUCLEOTIDE SEQUENCE</scope>
</reference>
<dbReference type="VEuPathDB" id="CryptoDB:Cvel_3353"/>
<organism evidence="3">
    <name type="scientific">Chromera velia CCMP2878</name>
    <dbReference type="NCBI Taxonomy" id="1169474"/>
    <lineage>
        <taxon>Eukaryota</taxon>
        <taxon>Sar</taxon>
        <taxon>Alveolata</taxon>
        <taxon>Colpodellida</taxon>
        <taxon>Chromeraceae</taxon>
        <taxon>Chromera</taxon>
    </lineage>
</organism>
<proteinExistence type="predicted"/>
<evidence type="ECO:0000256" key="2">
    <source>
        <dbReference type="SAM" id="MobiDB-lite"/>
    </source>
</evidence>
<gene>
    <name evidence="3" type="ORF">Cvel_3353</name>
</gene>
<evidence type="ECO:0000256" key="1">
    <source>
        <dbReference type="SAM" id="Coils"/>
    </source>
</evidence>
<evidence type="ECO:0000313" key="3">
    <source>
        <dbReference type="EMBL" id="CEM13118.1"/>
    </source>
</evidence>
<keyword evidence="1" id="KW-0175">Coiled coil</keyword>
<dbReference type="AlphaFoldDB" id="A0A0G4FI09"/>